<evidence type="ECO:0000256" key="1">
    <source>
        <dbReference type="SAM" id="MobiDB-lite"/>
    </source>
</evidence>
<evidence type="ECO:0000313" key="2">
    <source>
        <dbReference type="EMBL" id="GGO40527.1"/>
    </source>
</evidence>
<feature type="compositionally biased region" description="Low complexity" evidence="1">
    <location>
        <begin position="71"/>
        <end position="84"/>
    </location>
</feature>
<dbReference type="EMBL" id="BMNG01000004">
    <property type="protein sequence ID" value="GGO40527.1"/>
    <property type="molecule type" value="Genomic_DNA"/>
</dbReference>
<comment type="caution">
    <text evidence="2">The sequence shown here is derived from an EMBL/GenBank/DDBJ whole genome shotgun (WGS) entry which is preliminary data.</text>
</comment>
<accession>A0ABQ2LMT8</accession>
<organism evidence="2 3">
    <name type="scientific">Streptomyces lasiicapitis</name>
    <dbReference type="NCBI Taxonomy" id="1923961"/>
    <lineage>
        <taxon>Bacteria</taxon>
        <taxon>Bacillati</taxon>
        <taxon>Actinomycetota</taxon>
        <taxon>Actinomycetes</taxon>
        <taxon>Kitasatosporales</taxon>
        <taxon>Streptomycetaceae</taxon>
        <taxon>Streptomyces</taxon>
    </lineage>
</organism>
<gene>
    <name evidence="2" type="ORF">GCM10012286_18700</name>
</gene>
<dbReference type="Proteomes" id="UP000656881">
    <property type="component" value="Unassembled WGS sequence"/>
</dbReference>
<feature type="compositionally biased region" description="Polar residues" evidence="1">
    <location>
        <begin position="9"/>
        <end position="25"/>
    </location>
</feature>
<protein>
    <submittedName>
        <fullName evidence="2">Uncharacterized protein</fullName>
    </submittedName>
</protein>
<keyword evidence="3" id="KW-1185">Reference proteome</keyword>
<reference evidence="3" key="1">
    <citation type="journal article" date="2019" name="Int. J. Syst. Evol. Microbiol.">
        <title>The Global Catalogue of Microorganisms (GCM) 10K type strain sequencing project: providing services to taxonomists for standard genome sequencing and annotation.</title>
        <authorList>
            <consortium name="The Broad Institute Genomics Platform"/>
            <consortium name="The Broad Institute Genome Sequencing Center for Infectious Disease"/>
            <person name="Wu L."/>
            <person name="Ma J."/>
        </authorList>
    </citation>
    <scope>NUCLEOTIDE SEQUENCE [LARGE SCALE GENOMIC DNA]</scope>
    <source>
        <strain evidence="3">CGMCC 4.7349</strain>
    </source>
</reference>
<feature type="region of interest" description="Disordered" evidence="1">
    <location>
        <begin position="1"/>
        <end position="84"/>
    </location>
</feature>
<name>A0ABQ2LMT8_9ACTN</name>
<evidence type="ECO:0000313" key="3">
    <source>
        <dbReference type="Proteomes" id="UP000656881"/>
    </source>
</evidence>
<sequence length="84" mass="8481">MPSVFHTASGPSTPNRMSMTITRQVSDLRRVATGGGRGRQGAAGETDSGSAVKRHRTGSAHPHGGDHKQLGTPPGSTAPTGGPP</sequence>
<proteinExistence type="predicted"/>